<dbReference type="InterPro" id="IPR051253">
    <property type="entry name" value="11-beta-HSD"/>
</dbReference>
<dbReference type="InterPro" id="IPR002347">
    <property type="entry name" value="SDR_fam"/>
</dbReference>
<dbReference type="AlphaFoldDB" id="A0A8B9HLR1"/>
<dbReference type="SUPFAM" id="SSF51735">
    <property type="entry name" value="NAD(P)-binding Rossmann-fold domains"/>
    <property type="match status" value="1"/>
</dbReference>
<comment type="similarity">
    <text evidence="1">Belongs to the short-chain dehydrogenases/reductases (SDR) family.</text>
</comment>
<protein>
    <recommendedName>
        <fullName evidence="4">Hydroxysteroid 11-beta-dehydrogenase 1-like protein</fullName>
    </recommendedName>
</protein>
<dbReference type="PANTHER" id="PTHR44279:SF2">
    <property type="entry name" value="HYDROXYSTEROID (11-BETA) DEHYDROGENASE 1-LIKE B-RELATED"/>
    <property type="match status" value="1"/>
</dbReference>
<dbReference type="Ensembl" id="ENSAMXT00005015450.1">
    <property type="protein sequence ID" value="ENSAMXP00005013961.1"/>
    <property type="gene ID" value="ENSAMXG00005007341.1"/>
</dbReference>
<evidence type="ECO:0000313" key="2">
    <source>
        <dbReference type="Ensembl" id="ENSAMXP00005013961.1"/>
    </source>
</evidence>
<proteinExistence type="inferred from homology"/>
<evidence type="ECO:0008006" key="4">
    <source>
        <dbReference type="Google" id="ProtNLM"/>
    </source>
</evidence>
<accession>A0A8B9HLR1</accession>
<reference evidence="2" key="1">
    <citation type="submission" date="2025-08" db="UniProtKB">
        <authorList>
            <consortium name="Ensembl"/>
        </authorList>
    </citation>
    <scope>IDENTIFICATION</scope>
</reference>
<dbReference type="PANTHER" id="PTHR44279">
    <property type="entry name" value="HYDROXYSTEROID (11-BETA) DEHYDROGENASE 1-LIKE B-RELATED"/>
    <property type="match status" value="1"/>
</dbReference>
<dbReference type="Proteomes" id="UP000694621">
    <property type="component" value="Unplaced"/>
</dbReference>
<dbReference type="InterPro" id="IPR036291">
    <property type="entry name" value="NAD(P)-bd_dom_sf"/>
</dbReference>
<evidence type="ECO:0000256" key="1">
    <source>
        <dbReference type="ARBA" id="ARBA00006484"/>
    </source>
</evidence>
<name>A0A8B9HLR1_ASTMX</name>
<organism evidence="2 3">
    <name type="scientific">Astyanax mexicanus</name>
    <name type="common">Blind cave fish</name>
    <name type="synonym">Astyanax fasciatus mexicanus</name>
    <dbReference type="NCBI Taxonomy" id="7994"/>
    <lineage>
        <taxon>Eukaryota</taxon>
        <taxon>Metazoa</taxon>
        <taxon>Chordata</taxon>
        <taxon>Craniata</taxon>
        <taxon>Vertebrata</taxon>
        <taxon>Euteleostomi</taxon>
        <taxon>Actinopterygii</taxon>
        <taxon>Neopterygii</taxon>
        <taxon>Teleostei</taxon>
        <taxon>Ostariophysi</taxon>
        <taxon>Characiformes</taxon>
        <taxon>Characoidei</taxon>
        <taxon>Acestrorhamphidae</taxon>
        <taxon>Acestrorhamphinae</taxon>
        <taxon>Astyanax</taxon>
    </lineage>
</organism>
<dbReference type="GO" id="GO:0016491">
    <property type="term" value="F:oxidoreductase activity"/>
    <property type="evidence" value="ECO:0007669"/>
    <property type="project" value="TreeGrafter"/>
</dbReference>
<dbReference type="PRINTS" id="PR00081">
    <property type="entry name" value="GDHRDH"/>
</dbReference>
<evidence type="ECO:0000313" key="3">
    <source>
        <dbReference type="Proteomes" id="UP000694621"/>
    </source>
</evidence>
<dbReference type="Pfam" id="PF00106">
    <property type="entry name" value="adh_short"/>
    <property type="match status" value="1"/>
</dbReference>
<sequence>MLAILLCKKCYLMKKYDSYTSFITCFFYPESLKGAKVLVTGASTGIGEQIAYHYARLGAQIVITARRENVLKEVVKKCEDLGAQKALYIAADMANPTDVDRVVEFAEKKLGGLDYLVLNHIGPSPYRMWDGDMDHIRWLMQVNFYSYLQMTVKALPALEKSKGSVVVVSSMLGKMCSPYALPYIATKFALNGFFGSLEHELVMKQSNVSISICILGLIDTEAAIEKVKLPTVRPNISVGVACGLTLASGDKQCVSLSSACNLRGYIDMAPYPAHEAAWNIIKTGALRQSESTYPSYVYYGMLFRDWFPTHRDMVIRGIYNYKP</sequence>
<dbReference type="Gene3D" id="3.40.50.720">
    <property type="entry name" value="NAD(P)-binding Rossmann-like Domain"/>
    <property type="match status" value="1"/>
</dbReference>